<evidence type="ECO:0000313" key="2">
    <source>
        <dbReference type="EMBL" id="KQC31074.1"/>
    </source>
</evidence>
<dbReference type="EMBL" id="LCTZ01000002">
    <property type="protein sequence ID" value="KQC31074.1"/>
    <property type="molecule type" value="Genomic_DNA"/>
</dbReference>
<sequence>MNTLIEHKSWFKRNWKWFLPSIIVLFLVLGLLFSTKLGGNIMGMAKVYSESSVCENALEIAKKDKKVIQLLGELQPLDKLAILEGAHNYSNDYNTLDITVRVTGSEKNKEQNGHFCR</sequence>
<reference evidence="2 3" key="1">
    <citation type="submission" date="2015-04" db="EMBL/GenBank/DDBJ databases">
        <title>Complete genome of flavobacterium.</title>
        <authorList>
            <person name="Kwon Y.M."/>
            <person name="Kim S.-J."/>
        </authorList>
    </citation>
    <scope>NUCLEOTIDE SEQUENCE [LARGE SCALE GENOMIC DNA]</scope>
    <source>
        <strain evidence="2 3">DK169</strain>
    </source>
</reference>
<proteinExistence type="predicted"/>
<keyword evidence="1" id="KW-0812">Transmembrane</keyword>
<dbReference type="InterPro" id="IPR014807">
    <property type="entry name" value="Coa1"/>
</dbReference>
<dbReference type="OrthoDB" id="1178263at2"/>
<dbReference type="RefSeq" id="WP_055396707.1">
    <property type="nucleotide sequence ID" value="NZ_LCTZ01000002.1"/>
</dbReference>
<evidence type="ECO:0000256" key="1">
    <source>
        <dbReference type="SAM" id="Phobius"/>
    </source>
</evidence>
<name>A0A0Q1DQ36_9FLAO</name>
<keyword evidence="1" id="KW-1133">Transmembrane helix</keyword>
<dbReference type="Pfam" id="PF08695">
    <property type="entry name" value="Coa1"/>
    <property type="match status" value="1"/>
</dbReference>
<evidence type="ECO:0000313" key="3">
    <source>
        <dbReference type="Proteomes" id="UP000050827"/>
    </source>
</evidence>
<dbReference type="STRING" id="346185.AAY42_15100"/>
<keyword evidence="1" id="KW-0472">Membrane</keyword>
<comment type="caution">
    <text evidence="2">The sequence shown here is derived from an EMBL/GenBank/DDBJ whole genome shotgun (WGS) entry which is preliminary data.</text>
</comment>
<dbReference type="Proteomes" id="UP000050827">
    <property type="component" value="Unassembled WGS sequence"/>
</dbReference>
<keyword evidence="3" id="KW-1185">Reference proteome</keyword>
<accession>A0A0Q1DQ36</accession>
<organism evidence="2 3">
    <name type="scientific">Flagellimonas eckloniae</name>
    <dbReference type="NCBI Taxonomy" id="346185"/>
    <lineage>
        <taxon>Bacteria</taxon>
        <taxon>Pseudomonadati</taxon>
        <taxon>Bacteroidota</taxon>
        <taxon>Flavobacteriia</taxon>
        <taxon>Flavobacteriales</taxon>
        <taxon>Flavobacteriaceae</taxon>
        <taxon>Flagellimonas</taxon>
    </lineage>
</organism>
<feature type="transmembrane region" description="Helical" evidence="1">
    <location>
        <begin position="17"/>
        <end position="34"/>
    </location>
</feature>
<protein>
    <submittedName>
        <fullName evidence="2">Uncharacterized protein</fullName>
    </submittedName>
</protein>
<dbReference type="AlphaFoldDB" id="A0A0Q1DQ36"/>
<gene>
    <name evidence="2" type="ORF">AAY42_15100</name>
</gene>